<dbReference type="Gene3D" id="2.60.120.10">
    <property type="entry name" value="Jelly Rolls"/>
    <property type="match status" value="1"/>
</dbReference>
<keyword evidence="3" id="KW-1185">Reference proteome</keyword>
<evidence type="ECO:0000313" key="2">
    <source>
        <dbReference type="EMBL" id="MFB9754939.1"/>
    </source>
</evidence>
<feature type="domain" description="Cupin type-1" evidence="1">
    <location>
        <begin position="18"/>
        <end position="155"/>
    </location>
</feature>
<dbReference type="PANTHER" id="PTHR31238">
    <property type="entry name" value="GERMIN-LIKE PROTEIN SUBFAMILY 3 MEMBER 3"/>
    <property type="match status" value="1"/>
</dbReference>
<dbReference type="Proteomes" id="UP001589619">
    <property type="component" value="Unassembled WGS sequence"/>
</dbReference>
<dbReference type="Pfam" id="PF00190">
    <property type="entry name" value="Cupin_1"/>
    <property type="match status" value="1"/>
</dbReference>
<dbReference type="RefSeq" id="WP_344909118.1">
    <property type="nucleotide sequence ID" value="NZ_BAAAYO010000007.1"/>
</dbReference>
<name>A0ABV5W2Z1_9BACL</name>
<reference evidence="2 3" key="1">
    <citation type="submission" date="2024-09" db="EMBL/GenBank/DDBJ databases">
        <authorList>
            <person name="Sun Q."/>
            <person name="Mori K."/>
        </authorList>
    </citation>
    <scope>NUCLEOTIDE SEQUENCE [LARGE SCALE GENOMIC DNA]</scope>
    <source>
        <strain evidence="2 3">JCM 12520</strain>
    </source>
</reference>
<sequence length="184" mass="20116">MESGLMSPSLSLAADSNQTLTYAKDMSNFITQVFAEQLPVIKTGFFNVHMSQGVVITPHWHTNATELVFLISGELQTSVFNPFTQQLMTYQLRPGQVSQFPPGWFHWLVALTDNTHLLTIFDVPTPDIVYGGDFLRSLPPEVAARAFCINPVAYAQTVAPIQKPVILGPPPDCSPAPGSGKSNQ</sequence>
<dbReference type="InterPro" id="IPR014710">
    <property type="entry name" value="RmlC-like_jellyroll"/>
</dbReference>
<protein>
    <submittedName>
        <fullName evidence="2">Cupin domain-containing protein</fullName>
    </submittedName>
</protein>
<dbReference type="InterPro" id="IPR006045">
    <property type="entry name" value="Cupin_1"/>
</dbReference>
<accession>A0ABV5W2Z1</accession>
<dbReference type="InterPro" id="IPR011051">
    <property type="entry name" value="RmlC_Cupin_sf"/>
</dbReference>
<proteinExistence type="predicted"/>
<evidence type="ECO:0000259" key="1">
    <source>
        <dbReference type="SMART" id="SM00835"/>
    </source>
</evidence>
<evidence type="ECO:0000313" key="3">
    <source>
        <dbReference type="Proteomes" id="UP001589619"/>
    </source>
</evidence>
<dbReference type="SUPFAM" id="SSF51182">
    <property type="entry name" value="RmlC-like cupins"/>
    <property type="match status" value="1"/>
</dbReference>
<dbReference type="EMBL" id="JBHMAG010000017">
    <property type="protein sequence ID" value="MFB9754939.1"/>
    <property type="molecule type" value="Genomic_DNA"/>
</dbReference>
<gene>
    <name evidence="2" type="ORF">ACFFNY_25480</name>
</gene>
<comment type="caution">
    <text evidence="2">The sequence shown here is derived from an EMBL/GenBank/DDBJ whole genome shotgun (WGS) entry which is preliminary data.</text>
</comment>
<organism evidence="2 3">
    <name type="scientific">Paenibacillus hodogayensis</name>
    <dbReference type="NCBI Taxonomy" id="279208"/>
    <lineage>
        <taxon>Bacteria</taxon>
        <taxon>Bacillati</taxon>
        <taxon>Bacillota</taxon>
        <taxon>Bacilli</taxon>
        <taxon>Bacillales</taxon>
        <taxon>Paenibacillaceae</taxon>
        <taxon>Paenibacillus</taxon>
    </lineage>
</organism>
<dbReference type="SMART" id="SM00835">
    <property type="entry name" value="Cupin_1"/>
    <property type="match status" value="1"/>
</dbReference>